<dbReference type="NCBIfam" id="TIGR01451">
    <property type="entry name" value="B_ant_repeat"/>
    <property type="match status" value="1"/>
</dbReference>
<evidence type="ECO:0000313" key="3">
    <source>
        <dbReference type="Proteomes" id="UP000596329"/>
    </source>
</evidence>
<dbReference type="Gene3D" id="2.60.40.1170">
    <property type="entry name" value="Mu homology domain, subdomain B"/>
    <property type="match status" value="1"/>
</dbReference>
<gene>
    <name evidence="2" type="ORF">H0H26_12690</name>
</gene>
<protein>
    <submittedName>
        <fullName evidence="2">Choice-of-anchor L domain-containing protein</fullName>
    </submittedName>
</protein>
<dbReference type="InterPro" id="IPR049804">
    <property type="entry name" value="Choice_anch_L"/>
</dbReference>
<dbReference type="EMBL" id="CP059075">
    <property type="protein sequence ID" value="QRE03721.1"/>
    <property type="molecule type" value="Genomic_DNA"/>
</dbReference>
<dbReference type="InterPro" id="IPR047589">
    <property type="entry name" value="DUF11_rpt"/>
</dbReference>
<dbReference type="Pfam" id="PF01345">
    <property type="entry name" value="DUF11"/>
    <property type="match status" value="1"/>
</dbReference>
<dbReference type="Proteomes" id="UP000596329">
    <property type="component" value="Chromosome"/>
</dbReference>
<reference evidence="2 3" key="1">
    <citation type="submission" date="2020-07" db="EMBL/GenBank/DDBJ databases">
        <title>Genomic characterization of Flavobacterium psychrophilum strains.</title>
        <authorList>
            <person name="Castillo D."/>
            <person name="Jorgensen J."/>
            <person name="Middelboe M."/>
        </authorList>
    </citation>
    <scope>NUCLEOTIDE SEQUENCE [LARGE SCALE GENOMIC DNA]</scope>
    <source>
        <strain evidence="2 3">FPS-R7</strain>
    </source>
</reference>
<organism evidence="2 3">
    <name type="scientific">Flavobacterium psychrophilum</name>
    <dbReference type="NCBI Taxonomy" id="96345"/>
    <lineage>
        <taxon>Bacteria</taxon>
        <taxon>Pseudomonadati</taxon>
        <taxon>Bacteroidota</taxon>
        <taxon>Flavobacteriia</taxon>
        <taxon>Flavobacteriales</taxon>
        <taxon>Flavobacteriaceae</taxon>
        <taxon>Flavobacterium</taxon>
    </lineage>
</organism>
<accession>A0A7U2NEI3</accession>
<dbReference type="InterPro" id="IPR026341">
    <property type="entry name" value="T9SS_type_B"/>
</dbReference>
<sequence length="3090" mass="306268">MSKTLPSLYSNLRKMLYVFFLLNSVFLYSQATVVANPTNAQINSSLNGPNLTITGGTLVGAAPPATLRSQQVVTFTNGIAGAGLGLESGAYFSTGEAPFELSNKNSLAISTKNPAGTSTLSDANLSAIDNTAVNDLVSYSFTITLGPAVSGLKIGYQFGSEEFPDYVGTRFNDVFGFFVSGPGITGVVNMARLPNGNATSINKVNSGVLGDQASIPPVAAYDGTQSALYINNGHTMAVSGGKYIQNPNPQPGPFPVFVEFNGLTKLINRTITGLTPGGTYTFKVVIADAGDFRYDSGVFIDMMEGMINTNLAVTNTVSSMSPQIGCDVTFTLTASNAGPGNATNTKVTDLLPSGYTFVSATPSAGTYNSVTGVWDVGLLNIGAVPTLQIVATVNPSGVYLNTATIASGDIVDINATNNSSSVTPVPTVAIVATNTTSTAAICENTAKALTATPAGGTWSVLSGGGTILGTTYTPADVAANTPVTIRYTVAAVGSCPATTSDITFTVNVFAGTATNTTSTAAICENTAKALTATPAGGTWSVLSGGGTILGTTYTPADVAADTPVTIRYTVAANGSCAATTSDVAFTVNVFAGTATNTTSTAAICENTAKALTATPAGGTWSVLSGGGTILGTTYTPADVAADTPVTIRYTVAANGSCAATTSDVAFTVNVFAGTATNTTSTAAICENTAKALTATPAGGTWSVLSGGGTILGTTYTPADVAADTPVTIRYTVAANGSCAATTSDVAFTVNVFAGTATNTTSTAAICENTTKALTATPAGGTWSVLSGGGTILGTTYTPADVAADTPVTIRYTVAANGSCAATTSDVAFTVNIIPTAPTVGTITQPTCLLVTGSVVLNDLPAGDWTINPGNITGNTATTTISGLAAGTTFNYTVTLSGCTSGSVKVVINNYVCPVADSGTAPSTGGEAIPNVALNDVVNGLPATLGVSGNATIATSGVWPVGVTLNPTTGAINVAVGTIPGVYPVTYQLCDKLTPQTCATVVNTVTVTAVLNPVADSGTAPSTGGEAIPNVALNDVVNGLPATLGVSGNATIATSGVWPVGVTLNPTTGAINVAVGTIPGVYPVTYQLCDKLTPQTCATVVNTVTVTAVLNPVADSGTAPSTGGEAIPNVALNDVVNGLPATLGVSGNATIATSGVWPVGVTLNPTTGAINVAVGTIPGVYPVTYQLCDKLTPQTCATVVNTVTVTAVLNPVADSGTAPSIGGEAIPNVALNDVVNGLPATLGVSGNATIATSGVWPVGVTLNPTTGAINVAVGTIPGVYPVTYQLCDKLTPQTCATVVNTVTVTAVLNPVADSGTAPSTGGEAIPNVALNDVVNGLPATLGVSGNATIATSGVWPVGVTLNPTTGAINVAVGTIPGVYPVTYQLCDKLTPQTCATVVNTVTVTAVLNPVADSGTAPSTGGEAIPNVALNDVVNGLPATLGVSGNATIATSGVWPVGVTLNPTTGAINVAVGTIPGVYPVTYQLCDKLTPQTCATVVNTVTVTAVLNPVADSGTAPSTGGEAIPNVALNDVVNGLPATLGVSGNATIATSGVWPVGVTLNPTTGAINVAVGTIPGVYPVTYQLCDKLTPQTCATVVNTVTVTAVLNPVADSGTAPSTGGEAIPNVALNDVVNGLPATLGVSGNATIATSGVWPVGVTLNPTTGAINVAVGTIPGVYPVTYQLCDKLTPQTCATVVNTVTVTAVLNPVADSGTAPSTGGEAIPNVALNDVVNGLPATLGVSGNATIATSGVWPVGVTLNPTTGAINVAVGTIPGVYPVTYQLCDKLTPQTCATVVNTVTVTAVLNPVADSGTAPSTGGEAIPNVALNDVVNGLPATLGVSGNATIATSGVWPVGVTLNPTTGAINVAVGTIPGVYPVTYQLCDKLTPQTCATVVNTVTVTAVLNPVADSGTAPSTGGEAIPNVALNDVVNGLPATLGVSGNATIATSGVWPVGVTLNPTTGAINVAVGTIPGVYPVTYQLCDKLTPQTCATVVNTVTVTAVLNPVADSGTAPSTGGEAIPNVALNDVVNGLPATLGVSGNATIATSGVWPVGVTLNPTTGAINVAVGTIPGVYPVTYQLCDKLTPQTCATVVNTVTVTAVLNPVADSGTAPSTGGEAIPNVALNDVVNGLPATLGVSGNATIATSGVWPVGVTLNPTTGAINVAVGTIPGVYPVTYQLCDKLTPQTCATVVNTVTVTAVLNPVADSGTAPSTGGEAIPNVALNDVVNGLPATLGVSGNATIATSGVWPVGVTLNPTTGAINVAVGTIPGVYPVTYQLCDKLTPQTCATVVNTVTVTAVLNPVADSGTAPSTGGEAIPNVALNDVVNGLPATLGVSGNATIATSGVWPVGVTLNPTTGAINVAVGTIPGVYPVTYQLCDKLTPQTCATVVNTVTVTAVLNPVADSGTAPSTGGEAIPNVALNDVVNGLPATLGVSGNATIATSGVWPVGVTLNPTTGAINVAVGTIPGVYPVTYQLCDKLTPQTCATVVNTVTVTAVLNPVADSGTAPSTGGEAIPNVALNDVVNGLPATLGVSGNATIATSGVWPVGVTLNPTTGAINVAVGTIPGVYPVTYQLCDKLTPQTCATVVDTVTVTAVLNPVADSGTAPSTGGEAIPNVALNDVVNGLPATLGVSGNATIATSGVWPVGVTLNPTTGAINVAVGTIPGVYPVTYQLCDKLTPQTCATVVNTVTVTAVLNPVADSGTAPSTGGEAIPNVALNDVVNGLPATLGVSGNATIATSGVWPVGVTLNPTTGAINVAVGTIPGVYPVTYQLCDKLTPQTCATVVDTVTVTAVVNPVAENGTVPATGGVAILNVAANDVVNGLPATLGVGGNATVATSGVWPVGITLDQATGAINVVAGMPPGNYPVTYQLCDNLTPQKCNIVTVQVAVALSVIIAIDDVNTIPIYNGVGGSSVSVLLNDTLNGGLLTGAASVTIQPVSSLPSGMTMNYTSGVITVGTSVAPGTYVFAYTICENLNLANCSTATVTIEVLPSNVIIYNGVTPNGDGDNDVFYLENIEFMKESSVEIYNRWGVLVYEVSGYDNKEKSFKGISEGRVTLERGSLLPVGTYYYIVRYVDLKNESIEKAGYLHLTR</sequence>
<name>A0A7U2NEI3_FLAPS</name>
<proteinExistence type="predicted"/>
<dbReference type="NCBIfam" id="NF038133">
    <property type="entry name" value="choice_anch_L"/>
    <property type="match status" value="1"/>
</dbReference>
<dbReference type="RefSeq" id="WP_203095930.1">
    <property type="nucleotide sequence ID" value="NZ_CP059075.1"/>
</dbReference>
<dbReference type="NCBIfam" id="TIGR04131">
    <property type="entry name" value="Bac_Flav_CTERM"/>
    <property type="match status" value="1"/>
</dbReference>
<feature type="domain" description="DUF11" evidence="1">
    <location>
        <begin position="311"/>
        <end position="423"/>
    </location>
</feature>
<dbReference type="Pfam" id="PF13585">
    <property type="entry name" value="CHU_C"/>
    <property type="match status" value="1"/>
</dbReference>
<dbReference type="InterPro" id="IPR001434">
    <property type="entry name" value="OmcB-like_DUF11"/>
</dbReference>
<evidence type="ECO:0000313" key="2">
    <source>
        <dbReference type="EMBL" id="QRE03721.1"/>
    </source>
</evidence>
<evidence type="ECO:0000259" key="1">
    <source>
        <dbReference type="Pfam" id="PF01345"/>
    </source>
</evidence>